<dbReference type="NCBIfam" id="TIGR00254">
    <property type="entry name" value="GGDEF"/>
    <property type="match status" value="1"/>
</dbReference>
<proteinExistence type="predicted"/>
<organism evidence="5 6">
    <name type="scientific">Treponema pedis str. T A4</name>
    <dbReference type="NCBI Taxonomy" id="1291379"/>
    <lineage>
        <taxon>Bacteria</taxon>
        <taxon>Pseudomonadati</taxon>
        <taxon>Spirochaetota</taxon>
        <taxon>Spirochaetia</taxon>
        <taxon>Spirochaetales</taxon>
        <taxon>Treponemataceae</taxon>
        <taxon>Treponema</taxon>
    </lineage>
</organism>
<evidence type="ECO:0000313" key="5">
    <source>
        <dbReference type="EMBL" id="AGT43006.1"/>
    </source>
</evidence>
<dbReference type="HOGENOM" id="CLU_836629_0_0_12"/>
<dbReference type="PATRIC" id="fig|1291379.3.peg.513"/>
<sequence>MVYYTLRRKEMVTDAQKIKALSKTPLFTGWSTEYLRVIAENSNVDSYKKGDIIFNQYQKGDRFYLILKGNIIILSSEDNTALAEFVAGEMFGETAMITGQNQNAIASANENSVILSFPKDGKCASDLLAGNLSVYAHLLKSFLITVAKRTRKANTLIKENSPLMQELQKQVYGDKLTGLLNKAYLDENISNFMKTGFSLIMMKPDNFKAINDTYGHEKGDACIAFIGSRLSCFLDTESVLIRYQGNEFAVLTPNQSREQAAALAEKIKSELEALDISPVINADFNLSMSLGVLIYPETDYIAEKFIKLCAEMPLKGRARGGSLILFAEDINE</sequence>
<comment type="catalytic activity">
    <reaction evidence="2">
        <text>2 GTP = 3',3'-c-di-GMP + 2 diphosphate</text>
        <dbReference type="Rhea" id="RHEA:24898"/>
        <dbReference type="ChEBI" id="CHEBI:33019"/>
        <dbReference type="ChEBI" id="CHEBI:37565"/>
        <dbReference type="ChEBI" id="CHEBI:58805"/>
        <dbReference type="EC" id="2.7.7.65"/>
    </reaction>
</comment>
<dbReference type="AlphaFoldDB" id="S6A2V8"/>
<dbReference type="PANTHER" id="PTHR45138:SF9">
    <property type="entry name" value="DIGUANYLATE CYCLASE DGCM-RELATED"/>
    <property type="match status" value="1"/>
</dbReference>
<keyword evidence="6" id="KW-1185">Reference proteome</keyword>
<gene>
    <name evidence="5" type="ORF">TPE_0510</name>
</gene>
<dbReference type="SMART" id="SM00100">
    <property type="entry name" value="cNMP"/>
    <property type="match status" value="1"/>
</dbReference>
<dbReference type="Pfam" id="PF00027">
    <property type="entry name" value="cNMP_binding"/>
    <property type="match status" value="1"/>
</dbReference>
<dbReference type="STRING" id="1291379.TPE_0510"/>
<reference evidence="5 6" key="1">
    <citation type="journal article" date="2013" name="PLoS ONE">
        <title>Genome-Wide Relatedness of Treponema pedis, from Gingiva and Necrotic Skin Lesions of Pigs, with the Human Oral Pathogen Treponema denticola.</title>
        <authorList>
            <person name="Svartstrom O."/>
            <person name="Mushtaq M."/>
            <person name="Pringle M."/>
            <person name="Segerman B."/>
        </authorList>
    </citation>
    <scope>NUCLEOTIDE SEQUENCE [LARGE SCALE GENOMIC DNA]</scope>
    <source>
        <strain evidence="5">T A4</strain>
    </source>
</reference>
<evidence type="ECO:0000256" key="1">
    <source>
        <dbReference type="ARBA" id="ARBA00012528"/>
    </source>
</evidence>
<dbReference type="SUPFAM" id="SSF51206">
    <property type="entry name" value="cAMP-binding domain-like"/>
    <property type="match status" value="1"/>
</dbReference>
<dbReference type="Gene3D" id="2.60.120.10">
    <property type="entry name" value="Jelly Rolls"/>
    <property type="match status" value="1"/>
</dbReference>
<feature type="domain" description="Cyclic nucleotide-binding" evidence="3">
    <location>
        <begin position="26"/>
        <end position="120"/>
    </location>
</feature>
<dbReference type="GO" id="GO:0052621">
    <property type="term" value="F:diguanylate cyclase activity"/>
    <property type="evidence" value="ECO:0007669"/>
    <property type="project" value="UniProtKB-EC"/>
</dbReference>
<dbReference type="EMBL" id="CP004120">
    <property type="protein sequence ID" value="AGT43006.1"/>
    <property type="molecule type" value="Genomic_DNA"/>
</dbReference>
<dbReference type="Gene3D" id="3.30.70.270">
    <property type="match status" value="1"/>
</dbReference>
<dbReference type="InterPro" id="IPR014710">
    <property type="entry name" value="RmlC-like_jellyroll"/>
</dbReference>
<feature type="domain" description="GGDEF" evidence="4">
    <location>
        <begin position="195"/>
        <end position="329"/>
    </location>
</feature>
<dbReference type="KEGG" id="tped:TPE_0510"/>
<dbReference type="PANTHER" id="PTHR45138">
    <property type="entry name" value="REGULATORY COMPONENTS OF SENSORY TRANSDUCTION SYSTEM"/>
    <property type="match status" value="1"/>
</dbReference>
<dbReference type="SUPFAM" id="SSF55073">
    <property type="entry name" value="Nucleotide cyclase"/>
    <property type="match status" value="1"/>
</dbReference>
<evidence type="ECO:0000256" key="2">
    <source>
        <dbReference type="ARBA" id="ARBA00034247"/>
    </source>
</evidence>
<protein>
    <recommendedName>
        <fullName evidence="1">diguanylate cyclase</fullName>
        <ecNumber evidence="1">2.7.7.65</ecNumber>
    </recommendedName>
</protein>
<dbReference type="InterPro" id="IPR050469">
    <property type="entry name" value="Diguanylate_Cyclase"/>
</dbReference>
<evidence type="ECO:0000259" key="4">
    <source>
        <dbReference type="PROSITE" id="PS50887"/>
    </source>
</evidence>
<dbReference type="InterPro" id="IPR043128">
    <property type="entry name" value="Rev_trsase/Diguanyl_cyclase"/>
</dbReference>
<accession>S6A2V8</accession>
<dbReference type="PROSITE" id="PS50887">
    <property type="entry name" value="GGDEF"/>
    <property type="match status" value="1"/>
</dbReference>
<evidence type="ECO:0000259" key="3">
    <source>
        <dbReference type="PROSITE" id="PS50042"/>
    </source>
</evidence>
<dbReference type="InterPro" id="IPR000160">
    <property type="entry name" value="GGDEF_dom"/>
</dbReference>
<dbReference type="EC" id="2.7.7.65" evidence="1"/>
<dbReference type="Proteomes" id="UP000015620">
    <property type="component" value="Chromosome"/>
</dbReference>
<dbReference type="CDD" id="cd00038">
    <property type="entry name" value="CAP_ED"/>
    <property type="match status" value="1"/>
</dbReference>
<evidence type="ECO:0000313" key="6">
    <source>
        <dbReference type="Proteomes" id="UP000015620"/>
    </source>
</evidence>
<dbReference type="CDD" id="cd01949">
    <property type="entry name" value="GGDEF"/>
    <property type="match status" value="1"/>
</dbReference>
<dbReference type="InterPro" id="IPR000595">
    <property type="entry name" value="cNMP-bd_dom"/>
</dbReference>
<name>S6A2V8_9SPIR</name>
<dbReference type="Pfam" id="PF00990">
    <property type="entry name" value="GGDEF"/>
    <property type="match status" value="1"/>
</dbReference>
<dbReference type="InterPro" id="IPR029787">
    <property type="entry name" value="Nucleotide_cyclase"/>
</dbReference>
<dbReference type="PROSITE" id="PS50042">
    <property type="entry name" value="CNMP_BINDING_3"/>
    <property type="match status" value="1"/>
</dbReference>
<dbReference type="SMART" id="SM00267">
    <property type="entry name" value="GGDEF"/>
    <property type="match status" value="1"/>
</dbReference>
<dbReference type="InterPro" id="IPR018490">
    <property type="entry name" value="cNMP-bd_dom_sf"/>
</dbReference>